<dbReference type="EMBL" id="FUKP01000046">
    <property type="protein sequence ID" value="SJN28325.1"/>
    <property type="molecule type" value="Genomic_DNA"/>
</dbReference>
<reference evidence="3 4" key="1">
    <citation type="submission" date="2017-02" db="EMBL/GenBank/DDBJ databases">
        <authorList>
            <person name="Peterson S.W."/>
        </authorList>
    </citation>
    <scope>NUCLEOTIDE SEQUENCE [LARGE SCALE GENOMIC DNA]</scope>
    <source>
        <strain evidence="3 4">2B3F</strain>
    </source>
</reference>
<evidence type="ECO:0000259" key="2">
    <source>
        <dbReference type="Pfam" id="PF12146"/>
    </source>
</evidence>
<feature type="region of interest" description="Disordered" evidence="1">
    <location>
        <begin position="1"/>
        <end position="48"/>
    </location>
</feature>
<dbReference type="InterPro" id="IPR051044">
    <property type="entry name" value="MAG_DAG_Lipase"/>
</dbReference>
<keyword evidence="3" id="KW-0378">Hydrolase</keyword>
<dbReference type="InterPro" id="IPR029058">
    <property type="entry name" value="AB_hydrolase_fold"/>
</dbReference>
<name>A0A1R4J959_9MICC</name>
<dbReference type="Proteomes" id="UP000196230">
    <property type="component" value="Unassembled WGS sequence"/>
</dbReference>
<feature type="compositionally biased region" description="Basic and acidic residues" evidence="1">
    <location>
        <begin position="1"/>
        <end position="11"/>
    </location>
</feature>
<sequence>MTLPDDDRRPDSSSTPAAVPASADPRESDAGAPELPALLTTEPGGDWEPDVIDGFEAKTFAVSEDDQGTNLVTIVRPVADERDRSRTPVLLIHGWADYFYNEPAAKAFEDAGYAFHAMDLHRYGRSLREGQTPGWTDSLLNYDADIETALGEIGRTYENKPIIVAHSTGGLVASLWAERNPGRIRALVLNSPWLEMQGSTWVRHLAKTIVDPVASRQPYAMLKLPKIDFYWRTLSSEAEGEWDLHPLWRPKTSFEVPAAWLGAVLVGHAQVKAGLDIQEPVLTLVSERGFRGAKFSEEMKTADIVLEPETMAERALRLGRRVTINRYPDALHDVFASPEAIRNQAFADVLQWLRAYGG</sequence>
<dbReference type="Gene3D" id="3.40.50.1820">
    <property type="entry name" value="alpha/beta hydrolase"/>
    <property type="match status" value="1"/>
</dbReference>
<dbReference type="GO" id="GO:0004622">
    <property type="term" value="F:phosphatidylcholine lysophospholipase activity"/>
    <property type="evidence" value="ECO:0007669"/>
    <property type="project" value="UniProtKB-EC"/>
</dbReference>
<dbReference type="Pfam" id="PF12146">
    <property type="entry name" value="Hydrolase_4"/>
    <property type="match status" value="1"/>
</dbReference>
<dbReference type="SUPFAM" id="SSF53474">
    <property type="entry name" value="alpha/beta-Hydrolases"/>
    <property type="match status" value="1"/>
</dbReference>
<evidence type="ECO:0000313" key="3">
    <source>
        <dbReference type="EMBL" id="SJN28325.1"/>
    </source>
</evidence>
<evidence type="ECO:0000313" key="4">
    <source>
        <dbReference type="Proteomes" id="UP000196230"/>
    </source>
</evidence>
<feature type="domain" description="Serine aminopeptidase S33" evidence="2">
    <location>
        <begin position="86"/>
        <end position="254"/>
    </location>
</feature>
<dbReference type="InterPro" id="IPR022742">
    <property type="entry name" value="Hydrolase_4"/>
</dbReference>
<gene>
    <name evidence="3" type="ORF">FM125_07100</name>
</gene>
<protein>
    <submittedName>
        <fullName evidence="3">Lysophospholipase</fullName>
        <ecNumber evidence="3">3.1.1.5</ecNumber>
    </submittedName>
</protein>
<dbReference type="PANTHER" id="PTHR11614">
    <property type="entry name" value="PHOSPHOLIPASE-RELATED"/>
    <property type="match status" value="1"/>
</dbReference>
<evidence type="ECO:0000256" key="1">
    <source>
        <dbReference type="SAM" id="MobiDB-lite"/>
    </source>
</evidence>
<proteinExistence type="predicted"/>
<organism evidence="3 4">
    <name type="scientific">Micrococcus lylae</name>
    <dbReference type="NCBI Taxonomy" id="1273"/>
    <lineage>
        <taxon>Bacteria</taxon>
        <taxon>Bacillati</taxon>
        <taxon>Actinomycetota</taxon>
        <taxon>Actinomycetes</taxon>
        <taxon>Micrococcales</taxon>
        <taxon>Micrococcaceae</taxon>
        <taxon>Micrococcus</taxon>
    </lineage>
</organism>
<dbReference type="AlphaFoldDB" id="A0A1R4J959"/>
<dbReference type="EC" id="3.1.1.5" evidence="3"/>
<accession>A0A1R4J959</accession>
<dbReference type="RefSeq" id="WP_083315290.1">
    <property type="nucleotide sequence ID" value="NZ_FUKP01000046.1"/>
</dbReference>
<feature type="compositionally biased region" description="Low complexity" evidence="1">
    <location>
        <begin position="12"/>
        <end position="23"/>
    </location>
</feature>